<dbReference type="EMBL" id="LR797120">
    <property type="protein sequence ID" value="CAB4188110.1"/>
    <property type="molecule type" value="Genomic_DNA"/>
</dbReference>
<feature type="region of interest" description="Disordered" evidence="1">
    <location>
        <begin position="448"/>
        <end position="502"/>
    </location>
</feature>
<feature type="compositionally biased region" description="Basic and acidic residues" evidence="1">
    <location>
        <begin position="448"/>
        <end position="461"/>
    </location>
</feature>
<name>A0A6J5QU54_9CAUD</name>
<evidence type="ECO:0000256" key="1">
    <source>
        <dbReference type="SAM" id="MobiDB-lite"/>
    </source>
</evidence>
<proteinExistence type="predicted"/>
<feature type="compositionally biased region" description="Basic and acidic residues" evidence="1">
    <location>
        <begin position="489"/>
        <end position="502"/>
    </location>
</feature>
<dbReference type="Gene3D" id="3.40.50.300">
    <property type="entry name" value="P-loop containing nucleotide triphosphate hydrolases"/>
    <property type="match status" value="1"/>
</dbReference>
<reference evidence="2" key="1">
    <citation type="submission" date="2020-05" db="EMBL/GenBank/DDBJ databases">
        <authorList>
            <person name="Chiriac C."/>
            <person name="Salcher M."/>
            <person name="Ghai R."/>
            <person name="Kavagutti S V."/>
        </authorList>
    </citation>
    <scope>NUCLEOTIDE SEQUENCE</scope>
</reference>
<accession>A0A6J5QU54</accession>
<organism evidence="2">
    <name type="scientific">uncultured Caudovirales phage</name>
    <dbReference type="NCBI Taxonomy" id="2100421"/>
    <lineage>
        <taxon>Viruses</taxon>
        <taxon>Duplodnaviria</taxon>
        <taxon>Heunggongvirae</taxon>
        <taxon>Uroviricota</taxon>
        <taxon>Caudoviricetes</taxon>
        <taxon>Peduoviridae</taxon>
        <taxon>Maltschvirus</taxon>
        <taxon>Maltschvirus maltsch</taxon>
    </lineage>
</organism>
<evidence type="ECO:0000313" key="2">
    <source>
        <dbReference type="EMBL" id="CAB4188110.1"/>
    </source>
</evidence>
<dbReference type="InterPro" id="IPR027417">
    <property type="entry name" value="P-loop_NTPase"/>
</dbReference>
<sequence length="502" mass="56924">MADKARARVRLTWEPQRGPQTSALLADWCDELFFGGERGGGKSDFQLGYQEDGALRYGKDHRGIMFRKTYAELEELQARAMEIFPASGGIYKTQPSAEYAFSNSWYWPNGASVKMRYIEREEDYGRYHGHSYSAISADEVTEYASPGGILRMISTLRSPAGIPCTMRLTGNPGGIGHAWVKQRYIDSAPPYTPYTDPDSGFTRMFIPSKTADNAILLTRDPRYRDRIKASTGGNEALRKAWLEGNWDIVAGAFFDCWDKRRHVVKPFDIPEGWARFRSGDWGSARPFSFGWWALVSDDYKTEQGITLPRGCMVRYREWYGCRRDSNGQQLYNTGLKLDADVVGQKLAELEATERKKMDGVLDPAAFSHDGGPSIAERLENGSGMKVQWRRADNTRVSGKGAIGGWDAMRARLIGESEDRPMLVLFDTCKDSIRTIPALQHDKNRIEDVDTDGEDHAGDDVRYACNSRPWLPPKQEKPPPKWATDMSFNELRDRQRRAREMSE</sequence>
<dbReference type="Gene3D" id="3.30.420.280">
    <property type="match status" value="1"/>
</dbReference>
<protein>
    <submittedName>
        <fullName evidence="2">Terminase-like family</fullName>
    </submittedName>
</protein>
<gene>
    <name evidence="2" type="ORF">UFOVP1165_3</name>
</gene>